<sequence length="272" mass="31472">MHMTAPSKVAHALARVCLELRHKAGIEFVHLAAREYGRNVTRGFRREVSVLLLVPDPDMSEEGNGHICMAEMLVHLDASTNELENVASRFWYDWEDWTVPQYLDYVKDFKAEPLKVRIPDKRANVPWSTVMDSLLEAVQKVTRCIVDRASFKALVKRVSEELKVSDLQERVYEWQVEKVWSKGLHRRAFPVIRIAFKVMQGRSYKEDPGAVMLMELEVESKKTFGGEESNDKPMRKVNNMSVVYDGEWPIFHHYRTDIPPPSLEDLGATEKR</sequence>
<dbReference type="AlphaFoldDB" id="A0A1E3HYZ6"/>
<evidence type="ECO:0000313" key="1">
    <source>
        <dbReference type="EMBL" id="ODN80956.1"/>
    </source>
</evidence>
<organism evidence="1 2">
    <name type="scientific">Cryptococcus amylolentus CBS 6039</name>
    <dbReference type="NCBI Taxonomy" id="1295533"/>
    <lineage>
        <taxon>Eukaryota</taxon>
        <taxon>Fungi</taxon>
        <taxon>Dikarya</taxon>
        <taxon>Basidiomycota</taxon>
        <taxon>Agaricomycotina</taxon>
        <taxon>Tremellomycetes</taxon>
        <taxon>Tremellales</taxon>
        <taxon>Cryptococcaceae</taxon>
        <taxon>Cryptococcus</taxon>
    </lineage>
</organism>
<dbReference type="EMBL" id="AWGJ01000004">
    <property type="protein sequence ID" value="ODN80956.1"/>
    <property type="molecule type" value="Genomic_DNA"/>
</dbReference>
<dbReference type="GeneID" id="30154378"/>
<dbReference type="OrthoDB" id="2568964at2759"/>
<dbReference type="RefSeq" id="XP_018995522.1">
    <property type="nucleotide sequence ID" value="XM_019136853.1"/>
</dbReference>
<gene>
    <name evidence="1" type="ORF">L202_03069</name>
</gene>
<keyword evidence="2" id="KW-1185">Reference proteome</keyword>
<dbReference type="Proteomes" id="UP000094065">
    <property type="component" value="Unassembled WGS sequence"/>
</dbReference>
<comment type="caution">
    <text evidence="1">The sequence shown here is derived from an EMBL/GenBank/DDBJ whole genome shotgun (WGS) entry which is preliminary data.</text>
</comment>
<reference evidence="1 2" key="1">
    <citation type="submission" date="2016-06" db="EMBL/GenBank/DDBJ databases">
        <title>Evolution of pathogenesis and genome organization in the Tremellales.</title>
        <authorList>
            <person name="Cuomo C."/>
            <person name="Litvintseva A."/>
            <person name="Heitman J."/>
            <person name="Chen Y."/>
            <person name="Sun S."/>
            <person name="Springer D."/>
            <person name="Dromer F."/>
            <person name="Young S."/>
            <person name="Zeng Q."/>
            <person name="Chapman S."/>
            <person name="Gujja S."/>
            <person name="Saif S."/>
            <person name="Birren B."/>
        </authorList>
    </citation>
    <scope>NUCLEOTIDE SEQUENCE [LARGE SCALE GENOMIC DNA]</scope>
    <source>
        <strain evidence="1 2">CBS 6039</strain>
    </source>
</reference>
<evidence type="ECO:0000313" key="2">
    <source>
        <dbReference type="Proteomes" id="UP000094065"/>
    </source>
</evidence>
<accession>A0A1E3HYZ6</accession>
<protein>
    <submittedName>
        <fullName evidence="1">Uncharacterized protein</fullName>
    </submittedName>
</protein>
<proteinExistence type="predicted"/>
<name>A0A1E3HYZ6_9TREE</name>